<gene>
    <name evidence="1" type="primary">AVEN_19280_1</name>
    <name evidence="1" type="ORF">TNIN_392501</name>
</gene>
<evidence type="ECO:0000313" key="2">
    <source>
        <dbReference type="Proteomes" id="UP000886998"/>
    </source>
</evidence>
<name>A0A8X7C775_9ARAC</name>
<dbReference type="Proteomes" id="UP000886998">
    <property type="component" value="Unassembled WGS sequence"/>
</dbReference>
<comment type="caution">
    <text evidence="1">The sequence shown here is derived from an EMBL/GenBank/DDBJ whole genome shotgun (WGS) entry which is preliminary data.</text>
</comment>
<protein>
    <submittedName>
        <fullName evidence="1">DUF1758 domain-containing protein</fullName>
    </submittedName>
</protein>
<sequence length="159" mass="17551">MLHLLQMNCIERLGLRKEKANVRISCLGASDTCTNGLAEIQFTSHFSSKNSFHASVYVINKIVGMIPHHDLDSSMRELFGDISLADPAFYKSGPIDVLLGVDLTLPLLKGQTLSLGKDKPFAIRSELGWIIGGKANSRGQNPLHVNHIQLVPDHLIHKF</sequence>
<reference evidence="1" key="1">
    <citation type="submission" date="2020-08" db="EMBL/GenBank/DDBJ databases">
        <title>Multicomponent nature underlies the extraordinary mechanical properties of spider dragline silk.</title>
        <authorList>
            <person name="Kono N."/>
            <person name="Nakamura H."/>
            <person name="Mori M."/>
            <person name="Yoshida Y."/>
            <person name="Ohtoshi R."/>
            <person name="Malay A.D."/>
            <person name="Moran D.A.P."/>
            <person name="Tomita M."/>
            <person name="Numata K."/>
            <person name="Arakawa K."/>
        </authorList>
    </citation>
    <scope>NUCLEOTIDE SEQUENCE</scope>
</reference>
<organism evidence="1 2">
    <name type="scientific">Trichonephila inaurata madagascariensis</name>
    <dbReference type="NCBI Taxonomy" id="2747483"/>
    <lineage>
        <taxon>Eukaryota</taxon>
        <taxon>Metazoa</taxon>
        <taxon>Ecdysozoa</taxon>
        <taxon>Arthropoda</taxon>
        <taxon>Chelicerata</taxon>
        <taxon>Arachnida</taxon>
        <taxon>Araneae</taxon>
        <taxon>Araneomorphae</taxon>
        <taxon>Entelegynae</taxon>
        <taxon>Araneoidea</taxon>
        <taxon>Nephilidae</taxon>
        <taxon>Trichonephila</taxon>
        <taxon>Trichonephila inaurata</taxon>
    </lineage>
</organism>
<dbReference type="OrthoDB" id="6437296at2759"/>
<proteinExistence type="predicted"/>
<keyword evidence="2" id="KW-1185">Reference proteome</keyword>
<dbReference type="AlphaFoldDB" id="A0A8X7C775"/>
<dbReference type="EMBL" id="BMAV01012994">
    <property type="protein sequence ID" value="GFY60136.1"/>
    <property type="molecule type" value="Genomic_DNA"/>
</dbReference>
<evidence type="ECO:0000313" key="1">
    <source>
        <dbReference type="EMBL" id="GFY60136.1"/>
    </source>
</evidence>
<accession>A0A8X7C775</accession>